<feature type="transmembrane region" description="Helical" evidence="5">
    <location>
        <begin position="86"/>
        <end position="107"/>
    </location>
</feature>
<accession>A0A3Q1JAF0</accession>
<reference evidence="7" key="1">
    <citation type="submission" date="2021-04" db="EMBL/GenBank/DDBJ databases">
        <authorList>
            <consortium name="Wellcome Sanger Institute Data Sharing"/>
        </authorList>
    </citation>
    <scope>NUCLEOTIDE SEQUENCE [LARGE SCALE GENOMIC DNA]</scope>
</reference>
<dbReference type="GO" id="GO:0070837">
    <property type="term" value="P:dehydroascorbic acid transport"/>
    <property type="evidence" value="ECO:0007669"/>
    <property type="project" value="TreeGrafter"/>
</dbReference>
<feature type="transmembrane region" description="Helical" evidence="5">
    <location>
        <begin position="302"/>
        <end position="323"/>
    </location>
</feature>
<dbReference type="InterPro" id="IPR045263">
    <property type="entry name" value="GLUT"/>
</dbReference>
<feature type="transmembrane region" description="Helical" evidence="5">
    <location>
        <begin position="329"/>
        <end position="356"/>
    </location>
</feature>
<dbReference type="PROSITE" id="PS50850">
    <property type="entry name" value="MFS"/>
    <property type="match status" value="1"/>
</dbReference>
<reference evidence="7" key="3">
    <citation type="submission" date="2025-09" db="UniProtKB">
        <authorList>
            <consortium name="Ensembl"/>
        </authorList>
    </citation>
    <scope>IDENTIFICATION</scope>
</reference>
<dbReference type="InParanoid" id="A0A3Q1JAF0"/>
<dbReference type="PRINTS" id="PR00171">
    <property type="entry name" value="SUGRTRNSPORT"/>
</dbReference>
<dbReference type="InterPro" id="IPR003663">
    <property type="entry name" value="Sugar/inositol_transpt"/>
</dbReference>
<dbReference type="AlphaFoldDB" id="A0A3Q1JAF0"/>
<keyword evidence="4 5" id="KW-0472">Membrane</keyword>
<evidence type="ECO:0000256" key="2">
    <source>
        <dbReference type="ARBA" id="ARBA00022692"/>
    </source>
</evidence>
<dbReference type="STRING" id="64144.ENSATEP00000029940"/>
<name>A0A3Q1JAF0_ANATE</name>
<keyword evidence="2 5" id="KW-0812">Transmembrane</keyword>
<sequence length="467" mass="51670">MQLLFSLEQRLPALSVLTHRHQEPLLTSNMLQCIRLLAFLASFGSSMLYGYNLAVVNSPAQYIRDFYNETIIESYGWIPDDDFLTVLYSFTVSVFAIGGMTGALLVGKLVTSYGRKGTVVRSTLLVFLGGALMGFSRACRMPAMVIFGRFITGIHSGISLSVVPMYLGEIAPKNLRGFLGLIPSIHICLGVFIAQILGLHELLGKEEHWPLLLSLVVCPTMIQLLLLPWFPESPRFLLIEKGDVSATITALKWYRTKGNIQAEVEEMQEEQRSLSSIQTISVWGLLTDCCCFTIERLGRRPLMIGGFLFMALCCAGITVSALLQTQLSFMRYVSVGCVVGIIAGFCIGPAGVPFLITAELFKQSHRPAAYTVAGCLNWLSNFTIGFVFPFLELSTGPFCYLIFCVICSGVAVYTFFIIPETKNKTFMEISQMFAAKNNVLKEELPPNCHLKLGLMNGYGTLGQREIK</sequence>
<organism evidence="7 8">
    <name type="scientific">Anabas testudineus</name>
    <name type="common">Climbing perch</name>
    <name type="synonym">Anthias testudineus</name>
    <dbReference type="NCBI Taxonomy" id="64144"/>
    <lineage>
        <taxon>Eukaryota</taxon>
        <taxon>Metazoa</taxon>
        <taxon>Chordata</taxon>
        <taxon>Craniata</taxon>
        <taxon>Vertebrata</taxon>
        <taxon>Euteleostomi</taxon>
        <taxon>Actinopterygii</taxon>
        <taxon>Neopterygii</taxon>
        <taxon>Teleostei</taxon>
        <taxon>Neoteleostei</taxon>
        <taxon>Acanthomorphata</taxon>
        <taxon>Anabantaria</taxon>
        <taxon>Anabantiformes</taxon>
        <taxon>Anabantoidei</taxon>
        <taxon>Anabantidae</taxon>
        <taxon>Anabas</taxon>
    </lineage>
</organism>
<dbReference type="GO" id="GO:0055056">
    <property type="term" value="F:D-glucose transmembrane transporter activity"/>
    <property type="evidence" value="ECO:0007669"/>
    <property type="project" value="TreeGrafter"/>
</dbReference>
<keyword evidence="8" id="KW-1185">Reference proteome</keyword>
<dbReference type="Pfam" id="PF00083">
    <property type="entry name" value="Sugar_tr"/>
    <property type="match status" value="1"/>
</dbReference>
<evidence type="ECO:0000259" key="6">
    <source>
        <dbReference type="PROSITE" id="PS50850"/>
    </source>
</evidence>
<feature type="transmembrane region" description="Helical" evidence="5">
    <location>
        <begin position="119"/>
        <end position="138"/>
    </location>
</feature>
<dbReference type="InterPro" id="IPR005828">
    <property type="entry name" value="MFS_sugar_transport-like"/>
</dbReference>
<feature type="transmembrane region" description="Helical" evidence="5">
    <location>
        <begin position="33"/>
        <end position="51"/>
    </location>
</feature>
<dbReference type="PANTHER" id="PTHR23503">
    <property type="entry name" value="SOLUTE CARRIER FAMILY 2"/>
    <property type="match status" value="1"/>
</dbReference>
<evidence type="ECO:0000256" key="1">
    <source>
        <dbReference type="ARBA" id="ARBA00004141"/>
    </source>
</evidence>
<evidence type="ECO:0000256" key="3">
    <source>
        <dbReference type="ARBA" id="ARBA00022989"/>
    </source>
</evidence>
<protein>
    <recommendedName>
        <fullName evidence="6">Major facilitator superfamily (MFS) profile domain-containing protein</fullName>
    </recommendedName>
</protein>
<dbReference type="GO" id="GO:0005886">
    <property type="term" value="C:plasma membrane"/>
    <property type="evidence" value="ECO:0007669"/>
    <property type="project" value="TreeGrafter"/>
</dbReference>
<keyword evidence="3 5" id="KW-1133">Transmembrane helix</keyword>
<dbReference type="Gene3D" id="1.20.1250.20">
    <property type="entry name" value="MFS general substrate transporter like domains"/>
    <property type="match status" value="2"/>
</dbReference>
<proteinExistence type="predicted"/>
<feature type="transmembrane region" description="Helical" evidence="5">
    <location>
        <begin position="400"/>
        <end position="418"/>
    </location>
</feature>
<evidence type="ECO:0000313" key="8">
    <source>
        <dbReference type="Proteomes" id="UP000265040"/>
    </source>
</evidence>
<dbReference type="Proteomes" id="UP000265040">
    <property type="component" value="Chromosome 1"/>
</dbReference>
<feature type="transmembrane region" description="Helical" evidence="5">
    <location>
        <begin position="178"/>
        <end position="197"/>
    </location>
</feature>
<evidence type="ECO:0000256" key="5">
    <source>
        <dbReference type="SAM" id="Phobius"/>
    </source>
</evidence>
<dbReference type="PROSITE" id="PS00217">
    <property type="entry name" value="SUGAR_TRANSPORT_2"/>
    <property type="match status" value="1"/>
</dbReference>
<reference evidence="7" key="2">
    <citation type="submission" date="2025-08" db="UniProtKB">
        <authorList>
            <consortium name="Ensembl"/>
        </authorList>
    </citation>
    <scope>IDENTIFICATION</scope>
</reference>
<dbReference type="InterPro" id="IPR036259">
    <property type="entry name" value="MFS_trans_sf"/>
</dbReference>
<evidence type="ECO:0000256" key="4">
    <source>
        <dbReference type="ARBA" id="ARBA00023136"/>
    </source>
</evidence>
<dbReference type="Ensembl" id="ENSATET00000030396.2">
    <property type="protein sequence ID" value="ENSATEP00000029940.2"/>
    <property type="gene ID" value="ENSATEG00000020655.2"/>
</dbReference>
<dbReference type="InterPro" id="IPR005829">
    <property type="entry name" value="Sugar_transporter_CS"/>
</dbReference>
<feature type="transmembrane region" description="Helical" evidence="5">
    <location>
        <begin position="209"/>
        <end position="230"/>
    </location>
</feature>
<dbReference type="OrthoDB" id="4540492at2759"/>
<dbReference type="SUPFAM" id="SSF103473">
    <property type="entry name" value="MFS general substrate transporter"/>
    <property type="match status" value="1"/>
</dbReference>
<feature type="transmembrane region" description="Helical" evidence="5">
    <location>
        <begin position="368"/>
        <end position="388"/>
    </location>
</feature>
<dbReference type="InterPro" id="IPR020846">
    <property type="entry name" value="MFS_dom"/>
</dbReference>
<dbReference type="GeneTree" id="ENSGT00940000164095"/>
<feature type="transmembrane region" description="Helical" evidence="5">
    <location>
        <begin position="144"/>
        <end position="166"/>
    </location>
</feature>
<evidence type="ECO:0000313" key="7">
    <source>
        <dbReference type="Ensembl" id="ENSATEP00000029940.2"/>
    </source>
</evidence>
<feature type="domain" description="Major facilitator superfamily (MFS) profile" evidence="6">
    <location>
        <begin position="38"/>
        <end position="467"/>
    </location>
</feature>
<dbReference type="PANTHER" id="PTHR23503:SF25">
    <property type="entry name" value="MAJOR FACILITATOR SUPERFAMILY (MFS) PROFILE DOMAIN-CONTAINING PROTEIN"/>
    <property type="match status" value="1"/>
</dbReference>
<comment type="subcellular location">
    <subcellularLocation>
        <location evidence="1">Membrane</location>
        <topology evidence="1">Multi-pass membrane protein</topology>
    </subcellularLocation>
</comment>
<dbReference type="GO" id="GO:0046323">
    <property type="term" value="P:D-glucose import"/>
    <property type="evidence" value="ECO:0007669"/>
    <property type="project" value="TreeGrafter"/>
</dbReference>